<dbReference type="Proteomes" id="UP001642464">
    <property type="component" value="Unassembled WGS sequence"/>
</dbReference>
<gene>
    <name evidence="2" type="ORF">SCF082_LOCUS31561</name>
</gene>
<protein>
    <submittedName>
        <fullName evidence="2">C3H1-type domain-containing protein</fullName>
    </submittedName>
</protein>
<keyword evidence="3" id="KW-1185">Reference proteome</keyword>
<evidence type="ECO:0000313" key="3">
    <source>
        <dbReference type="Proteomes" id="UP001642464"/>
    </source>
</evidence>
<dbReference type="EMBL" id="CAXAMM010026781">
    <property type="protein sequence ID" value="CAK9059639.1"/>
    <property type="molecule type" value="Genomic_DNA"/>
</dbReference>
<feature type="compositionally biased region" description="Basic and acidic residues" evidence="1">
    <location>
        <begin position="130"/>
        <end position="139"/>
    </location>
</feature>
<evidence type="ECO:0000313" key="2">
    <source>
        <dbReference type="EMBL" id="CAK9059639.1"/>
    </source>
</evidence>
<organism evidence="2 3">
    <name type="scientific">Durusdinium trenchii</name>
    <dbReference type="NCBI Taxonomy" id="1381693"/>
    <lineage>
        <taxon>Eukaryota</taxon>
        <taxon>Sar</taxon>
        <taxon>Alveolata</taxon>
        <taxon>Dinophyceae</taxon>
        <taxon>Suessiales</taxon>
        <taxon>Symbiodiniaceae</taxon>
        <taxon>Durusdinium</taxon>
    </lineage>
</organism>
<evidence type="ECO:0000256" key="1">
    <source>
        <dbReference type="SAM" id="MobiDB-lite"/>
    </source>
</evidence>
<name>A0ABP0N7Q1_9DINO</name>
<feature type="compositionally biased region" description="Pro residues" evidence="1">
    <location>
        <begin position="71"/>
        <end position="80"/>
    </location>
</feature>
<reference evidence="2 3" key="1">
    <citation type="submission" date="2024-02" db="EMBL/GenBank/DDBJ databases">
        <authorList>
            <person name="Chen Y."/>
            <person name="Shah S."/>
            <person name="Dougan E. K."/>
            <person name="Thang M."/>
            <person name="Chan C."/>
        </authorList>
    </citation>
    <scope>NUCLEOTIDE SEQUENCE [LARGE SCALE GENOMIC DNA]</scope>
</reference>
<accession>A0ABP0N7Q1</accession>
<feature type="region of interest" description="Disordered" evidence="1">
    <location>
        <begin position="67"/>
        <end position="147"/>
    </location>
</feature>
<proteinExistence type="predicted"/>
<sequence length="147" mass="15278">MISFSRPSPTTRKRTTIRRNRLDNDALADLQGFVERIPGVTTLVKDPVTGDLRARSGNQVRLVILLEDQSPPDPDAPPSPTADLTEDQAGMAADGFLASAAGVTSQGRLQGPDGPSGGTTRTMAMPQKPGDAEAGRVEKGGTGAAGR</sequence>
<comment type="caution">
    <text evidence="2">The sequence shown here is derived from an EMBL/GenBank/DDBJ whole genome shotgun (WGS) entry which is preliminary data.</text>
</comment>